<proteinExistence type="predicted"/>
<dbReference type="PROSITE" id="PS50181">
    <property type="entry name" value="FBOX"/>
    <property type="match status" value="1"/>
</dbReference>
<dbReference type="SUPFAM" id="SSF81383">
    <property type="entry name" value="F-box domain"/>
    <property type="match status" value="1"/>
</dbReference>
<accession>A0A1L9PS49</accession>
<keyword evidence="3" id="KW-1185">Reference proteome</keyword>
<evidence type="ECO:0000313" key="2">
    <source>
        <dbReference type="EMBL" id="OJJ04292.1"/>
    </source>
</evidence>
<dbReference type="STRING" id="1036611.A0A1L9PS49"/>
<name>A0A1L9PS49_ASPVE</name>
<dbReference type="VEuPathDB" id="FungiDB:ASPVEDRAFT_30758"/>
<dbReference type="EMBL" id="KV878131">
    <property type="protein sequence ID" value="OJJ04292.1"/>
    <property type="molecule type" value="Genomic_DNA"/>
</dbReference>
<dbReference type="AlphaFoldDB" id="A0A1L9PS49"/>
<dbReference type="InterPro" id="IPR001810">
    <property type="entry name" value="F-box_dom"/>
</dbReference>
<dbReference type="GeneID" id="63725898"/>
<protein>
    <recommendedName>
        <fullName evidence="1">F-box domain-containing protein</fullName>
    </recommendedName>
</protein>
<dbReference type="Pfam" id="PF00646">
    <property type="entry name" value="F-box"/>
    <property type="match status" value="1"/>
</dbReference>
<dbReference type="OrthoDB" id="3766406at2759"/>
<dbReference type="RefSeq" id="XP_040670054.1">
    <property type="nucleotide sequence ID" value="XM_040810387.1"/>
</dbReference>
<evidence type="ECO:0000259" key="1">
    <source>
        <dbReference type="PROSITE" id="PS50181"/>
    </source>
</evidence>
<gene>
    <name evidence="2" type="ORF">ASPVEDRAFT_30758</name>
</gene>
<sequence length="328" mass="37131">MGLLEWIPRRPQIFSRSPRKVPLSNLELLPLELLLLITNFLTTTDIICVSLCSRTLKYSTTNLYEFKKLRDKSLALSILARLMRDLPRMVCCHYCAKLHRITDVCHPACTEGIVHQQCPDLGLRYRESGPLPSLRCRYGINAETLAYTEVVDYPMILQERRCSCPTPSLVLQIQQWMLFHDVDIASDWDAKVTVWVLQNQHICGSHTLGTPEIMDGIRSAIRQRGFCLDELSATAGCIQCLACGVEFEIALHDCGKDGKAAMVTKWLDLGTGTDIKDPKWRKKSTPIFDNTEYTHEFADVVASSGEARVCFVKALIKRVTLRCEISHT</sequence>
<reference evidence="3" key="1">
    <citation type="journal article" date="2017" name="Genome Biol.">
        <title>Comparative genomics reveals high biological diversity and specific adaptations in the industrially and medically important fungal genus Aspergillus.</title>
        <authorList>
            <person name="de Vries R.P."/>
            <person name="Riley R."/>
            <person name="Wiebenga A."/>
            <person name="Aguilar-Osorio G."/>
            <person name="Amillis S."/>
            <person name="Uchima C.A."/>
            <person name="Anderluh G."/>
            <person name="Asadollahi M."/>
            <person name="Askin M."/>
            <person name="Barry K."/>
            <person name="Battaglia E."/>
            <person name="Bayram O."/>
            <person name="Benocci T."/>
            <person name="Braus-Stromeyer S.A."/>
            <person name="Caldana C."/>
            <person name="Canovas D."/>
            <person name="Cerqueira G.C."/>
            <person name="Chen F."/>
            <person name="Chen W."/>
            <person name="Choi C."/>
            <person name="Clum A."/>
            <person name="Dos Santos R.A."/>
            <person name="Damasio A.R."/>
            <person name="Diallinas G."/>
            <person name="Emri T."/>
            <person name="Fekete E."/>
            <person name="Flipphi M."/>
            <person name="Freyberg S."/>
            <person name="Gallo A."/>
            <person name="Gournas C."/>
            <person name="Habgood R."/>
            <person name="Hainaut M."/>
            <person name="Harispe M.L."/>
            <person name="Henrissat B."/>
            <person name="Hilden K.S."/>
            <person name="Hope R."/>
            <person name="Hossain A."/>
            <person name="Karabika E."/>
            <person name="Karaffa L."/>
            <person name="Karanyi Z."/>
            <person name="Krasevec N."/>
            <person name="Kuo A."/>
            <person name="Kusch H."/>
            <person name="LaButti K."/>
            <person name="Lagendijk E.L."/>
            <person name="Lapidus A."/>
            <person name="Levasseur A."/>
            <person name="Lindquist E."/>
            <person name="Lipzen A."/>
            <person name="Logrieco A.F."/>
            <person name="MacCabe A."/>
            <person name="Maekelae M.R."/>
            <person name="Malavazi I."/>
            <person name="Melin P."/>
            <person name="Meyer V."/>
            <person name="Mielnichuk N."/>
            <person name="Miskei M."/>
            <person name="Molnar A.P."/>
            <person name="Mule G."/>
            <person name="Ngan C.Y."/>
            <person name="Orejas M."/>
            <person name="Orosz E."/>
            <person name="Ouedraogo J.P."/>
            <person name="Overkamp K.M."/>
            <person name="Park H.-S."/>
            <person name="Perrone G."/>
            <person name="Piumi F."/>
            <person name="Punt P.J."/>
            <person name="Ram A.F."/>
            <person name="Ramon A."/>
            <person name="Rauscher S."/>
            <person name="Record E."/>
            <person name="Riano-Pachon D.M."/>
            <person name="Robert V."/>
            <person name="Roehrig J."/>
            <person name="Ruller R."/>
            <person name="Salamov A."/>
            <person name="Salih N.S."/>
            <person name="Samson R.A."/>
            <person name="Sandor E."/>
            <person name="Sanguinetti M."/>
            <person name="Schuetze T."/>
            <person name="Sepcic K."/>
            <person name="Shelest E."/>
            <person name="Sherlock G."/>
            <person name="Sophianopoulou V."/>
            <person name="Squina F.M."/>
            <person name="Sun H."/>
            <person name="Susca A."/>
            <person name="Todd R.B."/>
            <person name="Tsang A."/>
            <person name="Unkles S.E."/>
            <person name="van de Wiele N."/>
            <person name="van Rossen-Uffink D."/>
            <person name="Oliveira J.V."/>
            <person name="Vesth T.C."/>
            <person name="Visser J."/>
            <person name="Yu J.-H."/>
            <person name="Zhou M."/>
            <person name="Andersen M.R."/>
            <person name="Archer D.B."/>
            <person name="Baker S.E."/>
            <person name="Benoit I."/>
            <person name="Brakhage A.A."/>
            <person name="Braus G.H."/>
            <person name="Fischer R."/>
            <person name="Frisvad J.C."/>
            <person name="Goldman G.H."/>
            <person name="Houbraken J."/>
            <person name="Oakley B."/>
            <person name="Pocsi I."/>
            <person name="Scazzocchio C."/>
            <person name="Seiboth B."/>
            <person name="vanKuyk P.A."/>
            <person name="Wortman J."/>
            <person name="Dyer P.S."/>
            <person name="Grigoriev I.V."/>
        </authorList>
    </citation>
    <scope>NUCLEOTIDE SEQUENCE [LARGE SCALE GENOMIC DNA]</scope>
    <source>
        <strain evidence="3">CBS 583.65</strain>
    </source>
</reference>
<evidence type="ECO:0000313" key="3">
    <source>
        <dbReference type="Proteomes" id="UP000184073"/>
    </source>
</evidence>
<dbReference type="Proteomes" id="UP000184073">
    <property type="component" value="Unassembled WGS sequence"/>
</dbReference>
<feature type="domain" description="F-box" evidence="1">
    <location>
        <begin position="23"/>
        <end position="69"/>
    </location>
</feature>
<organism evidence="2 3">
    <name type="scientific">Aspergillus versicolor CBS 583.65</name>
    <dbReference type="NCBI Taxonomy" id="1036611"/>
    <lineage>
        <taxon>Eukaryota</taxon>
        <taxon>Fungi</taxon>
        <taxon>Dikarya</taxon>
        <taxon>Ascomycota</taxon>
        <taxon>Pezizomycotina</taxon>
        <taxon>Eurotiomycetes</taxon>
        <taxon>Eurotiomycetidae</taxon>
        <taxon>Eurotiales</taxon>
        <taxon>Aspergillaceae</taxon>
        <taxon>Aspergillus</taxon>
        <taxon>Aspergillus subgen. Nidulantes</taxon>
    </lineage>
</organism>
<dbReference type="InterPro" id="IPR036047">
    <property type="entry name" value="F-box-like_dom_sf"/>
</dbReference>